<dbReference type="Pfam" id="PF04480">
    <property type="entry name" value="DUF559"/>
    <property type="match status" value="1"/>
</dbReference>
<comment type="caution">
    <text evidence="3">The sequence shown here is derived from an EMBL/GenBank/DDBJ whole genome shotgun (WGS) entry which is preliminary data.</text>
</comment>
<feature type="non-terminal residue" evidence="3">
    <location>
        <position position="1"/>
    </location>
</feature>
<evidence type="ECO:0000313" key="3">
    <source>
        <dbReference type="EMBL" id="HDP77498.1"/>
    </source>
</evidence>
<dbReference type="InterPro" id="IPR011335">
    <property type="entry name" value="Restrct_endonuc-II-like"/>
</dbReference>
<dbReference type="EMBL" id="DSBT01000125">
    <property type="protein sequence ID" value="HDP77498.1"/>
    <property type="molecule type" value="Genomic_DNA"/>
</dbReference>
<dbReference type="InterPro" id="IPR007569">
    <property type="entry name" value="DUF559"/>
</dbReference>
<dbReference type="Gene3D" id="3.40.960.10">
    <property type="entry name" value="VSR Endonuclease"/>
    <property type="match status" value="1"/>
</dbReference>
<dbReference type="SUPFAM" id="SSF52980">
    <property type="entry name" value="Restriction endonuclease-like"/>
    <property type="match status" value="1"/>
</dbReference>
<protein>
    <submittedName>
        <fullName evidence="3">DUF1998 domain-containing protein</fullName>
    </submittedName>
</protein>
<sequence>INAFFNGIDLFADNAAETLKNLFGFSRPLEELIYRHYELLREELERFFKYWPPEALKTLRESVEGELEDFLINGSPEQLDKIFIHIRDDLIFLINERAELFRRGSTSRELSSITKHLNAFMHPQGGENSVSDFYTISVLIKYGFFPGYSLAKGHVTARCLDNEGFVEIDRNYNIALREFAPLSRLYAVGKKYRPTRYNFYNADTKAGFRQRFIIIEDYIMPEKPDEPSFDNPAQLKLDSIHLTDPKLTLEGRPGDSENRRVIMGYDIRGIVKENHLGGFTAKSDGMITSFRRKDVVVLINVGSKRDIPNYGYGFYICPECGVIEENTPNGKDHFLRHLETIHNKHIQGERLNEYRRGIHAEFVSDVMVVGPFKSFEEAANYMESMKVGASIDLDISTSEIDSFINGREENYHVTFFETVPGGSGYIEVLFQYRESVMKTARTLLDSCDCKTACYRCLLSFWNQPYHSVLNRKKAIEVLDFIQTAGATTVVKIPGTRREKTSDGNLESPAEAKFLNIVREFGLPDPHLQYQVTISNMTTIADFAYPDIKLLIYIDGYTYHKGKGQEKIDLDRRQELILKASGYEVIRIGAKDLDDDEMMALYLQSISNSIQ</sequence>
<proteinExistence type="predicted"/>
<dbReference type="AlphaFoldDB" id="A0A7C1CUQ9"/>
<gene>
    <name evidence="3" type="ORF">ENN47_04780</name>
</gene>
<dbReference type="InterPro" id="IPR018973">
    <property type="entry name" value="MZB"/>
</dbReference>
<feature type="domain" description="MrfA-like Zn-binding" evidence="2">
    <location>
        <begin position="385"/>
        <end position="457"/>
    </location>
</feature>
<organism evidence="3">
    <name type="scientific">Mesotoga infera</name>
    <dbReference type="NCBI Taxonomy" id="1236046"/>
    <lineage>
        <taxon>Bacteria</taxon>
        <taxon>Thermotogati</taxon>
        <taxon>Thermotogota</taxon>
        <taxon>Thermotogae</taxon>
        <taxon>Kosmotogales</taxon>
        <taxon>Kosmotogaceae</taxon>
        <taxon>Mesotoga</taxon>
    </lineage>
</organism>
<dbReference type="Proteomes" id="UP000886198">
    <property type="component" value="Unassembled WGS sequence"/>
</dbReference>
<accession>A0A7C1CUQ9</accession>
<reference evidence="3" key="1">
    <citation type="journal article" date="2020" name="mSystems">
        <title>Genome- and Community-Level Interaction Insights into Carbon Utilization and Element Cycling Functions of Hydrothermarchaeota in Hydrothermal Sediment.</title>
        <authorList>
            <person name="Zhou Z."/>
            <person name="Liu Y."/>
            <person name="Xu W."/>
            <person name="Pan J."/>
            <person name="Luo Z.H."/>
            <person name="Li M."/>
        </authorList>
    </citation>
    <scope>NUCLEOTIDE SEQUENCE [LARGE SCALE GENOMIC DNA]</scope>
    <source>
        <strain evidence="3">SpSt-1179</strain>
    </source>
</reference>
<evidence type="ECO:0000259" key="2">
    <source>
        <dbReference type="Pfam" id="PF09369"/>
    </source>
</evidence>
<dbReference type="Pfam" id="PF09369">
    <property type="entry name" value="MZB"/>
    <property type="match status" value="1"/>
</dbReference>
<feature type="domain" description="DUF559" evidence="1">
    <location>
        <begin position="509"/>
        <end position="595"/>
    </location>
</feature>
<name>A0A7C1CUQ9_9BACT</name>
<evidence type="ECO:0000259" key="1">
    <source>
        <dbReference type="Pfam" id="PF04480"/>
    </source>
</evidence>